<dbReference type="Pfam" id="PF25954">
    <property type="entry name" value="Beta-barrel_RND_2"/>
    <property type="match status" value="1"/>
</dbReference>
<evidence type="ECO:0000259" key="3">
    <source>
        <dbReference type="Pfam" id="PF25954"/>
    </source>
</evidence>
<dbReference type="Gene3D" id="2.40.30.170">
    <property type="match status" value="1"/>
</dbReference>
<dbReference type="GO" id="GO:0060003">
    <property type="term" value="P:copper ion export"/>
    <property type="evidence" value="ECO:0007669"/>
    <property type="project" value="TreeGrafter"/>
</dbReference>
<dbReference type="GO" id="GO:0015679">
    <property type="term" value="P:plasma membrane copper ion transport"/>
    <property type="evidence" value="ECO:0007669"/>
    <property type="project" value="TreeGrafter"/>
</dbReference>
<dbReference type="EMBL" id="LO017727">
    <property type="protein sequence ID" value="CRH06092.1"/>
    <property type="molecule type" value="Genomic_DNA"/>
</dbReference>
<sequence length="326" mass="36206">MRLAGIQVEPLTEKMVNYRIYAPGEILTNGYTSYRVSPRVPSVVLRRHVALGDHVKNGQKLVTLFSESLAQVQAEYRAAWPEWKRVQKLGRKTLGEQRYIRAKADFEAAQATLLAYGLSKADLKALTTQHFRNLGEYTLRAKIDGAVLSDEFQQGQRIEAGDPLIMLADETQLWIEAKLPANMTLTLGAGSQAEVEVGELHVSASVIQEAHAIDPVTRTRTVRLLVKNPEHRLHPGQFAEVFFLFSTAKPVLVVPETALMRSADGDWVLFAEDHPGEFEPVEVELKRSFGQLREISGLKSGARVVTKGAFFVASQIAKGGFDPHNH</sequence>
<dbReference type="Pfam" id="PF25973">
    <property type="entry name" value="BSH_CzcB"/>
    <property type="match status" value="1"/>
</dbReference>
<comment type="similarity">
    <text evidence="1">Belongs to the membrane fusion protein (MFP) (TC 8.A.1) family.</text>
</comment>
<evidence type="ECO:0000256" key="1">
    <source>
        <dbReference type="ARBA" id="ARBA00009477"/>
    </source>
</evidence>
<evidence type="ECO:0000259" key="4">
    <source>
        <dbReference type="Pfam" id="PF25973"/>
    </source>
</evidence>
<protein>
    <submittedName>
        <fullName evidence="5">Secretion protein HlyD</fullName>
    </submittedName>
</protein>
<evidence type="ECO:0000256" key="2">
    <source>
        <dbReference type="ARBA" id="ARBA00022448"/>
    </source>
</evidence>
<feature type="domain" description="CusB-like beta-barrel" evidence="3">
    <location>
        <begin position="172"/>
        <end position="241"/>
    </location>
</feature>
<dbReference type="InterPro" id="IPR058792">
    <property type="entry name" value="Beta-barrel_RND_2"/>
</dbReference>
<dbReference type="AlphaFoldDB" id="A0A1S7LGK4"/>
<keyword evidence="2" id="KW-0813">Transport</keyword>
<dbReference type="GO" id="GO:0030288">
    <property type="term" value="C:outer membrane-bounded periplasmic space"/>
    <property type="evidence" value="ECO:0007669"/>
    <property type="project" value="TreeGrafter"/>
</dbReference>
<dbReference type="Gene3D" id="2.40.50.100">
    <property type="match status" value="1"/>
</dbReference>
<proteinExistence type="inferred from homology"/>
<gene>
    <name evidence="5" type="ORF">MAGMO_1919</name>
</gene>
<dbReference type="Gene3D" id="2.40.420.20">
    <property type="match status" value="1"/>
</dbReference>
<evidence type="ECO:0000313" key="5">
    <source>
        <dbReference type="EMBL" id="CRH06092.1"/>
    </source>
</evidence>
<dbReference type="PANTHER" id="PTHR30097:SF15">
    <property type="entry name" value="CATION EFFLUX SYSTEM PROTEIN CUSB"/>
    <property type="match status" value="1"/>
</dbReference>
<feature type="domain" description="CzcB-like barrel-sandwich hybrid" evidence="4">
    <location>
        <begin position="35"/>
        <end position="169"/>
    </location>
</feature>
<dbReference type="SUPFAM" id="SSF111369">
    <property type="entry name" value="HlyD-like secretion proteins"/>
    <property type="match status" value="1"/>
</dbReference>
<dbReference type="PANTHER" id="PTHR30097">
    <property type="entry name" value="CATION EFFLUX SYSTEM PROTEIN CUSB"/>
    <property type="match status" value="1"/>
</dbReference>
<dbReference type="GO" id="GO:0016020">
    <property type="term" value="C:membrane"/>
    <property type="evidence" value="ECO:0007669"/>
    <property type="project" value="InterPro"/>
</dbReference>
<dbReference type="InterPro" id="IPR006143">
    <property type="entry name" value="RND_pump_MFP"/>
</dbReference>
<name>A0A1S7LGK4_MAGMO</name>
<dbReference type="GO" id="GO:0046914">
    <property type="term" value="F:transition metal ion binding"/>
    <property type="evidence" value="ECO:0007669"/>
    <property type="project" value="TreeGrafter"/>
</dbReference>
<organism evidence="5">
    <name type="scientific">Magnetococcus massalia (strain MO-1)</name>
    <dbReference type="NCBI Taxonomy" id="451514"/>
    <lineage>
        <taxon>Bacteria</taxon>
        <taxon>Pseudomonadati</taxon>
        <taxon>Pseudomonadota</taxon>
        <taxon>Magnetococcia</taxon>
        <taxon>Magnetococcales</taxon>
        <taxon>Magnetococcaceae</taxon>
        <taxon>Magnetococcus</taxon>
    </lineage>
</organism>
<dbReference type="InterPro" id="IPR051909">
    <property type="entry name" value="MFP_Cation_Efflux"/>
</dbReference>
<dbReference type="NCBIfam" id="TIGR01730">
    <property type="entry name" value="RND_mfp"/>
    <property type="match status" value="1"/>
</dbReference>
<reference evidence="5" key="1">
    <citation type="submission" date="2015-04" db="EMBL/GenBank/DDBJ databases">
        <authorList>
            <person name="Syromyatnikov M.Y."/>
            <person name="Popov V.N."/>
        </authorList>
    </citation>
    <scope>NUCLEOTIDE SEQUENCE</scope>
    <source>
        <strain evidence="5">MO-1</strain>
    </source>
</reference>
<dbReference type="InterPro" id="IPR058647">
    <property type="entry name" value="BSH_CzcB-like"/>
</dbReference>
<dbReference type="GO" id="GO:0022857">
    <property type="term" value="F:transmembrane transporter activity"/>
    <property type="evidence" value="ECO:0007669"/>
    <property type="project" value="InterPro"/>
</dbReference>
<accession>A0A1S7LGK4</accession>